<protein>
    <submittedName>
        <fullName evidence="2">Secreted RxLR effector protein 78-like</fullName>
    </submittedName>
</protein>
<reference evidence="2" key="2">
    <citation type="submission" date="2025-08" db="UniProtKB">
        <authorList>
            <consortium name="RefSeq"/>
        </authorList>
    </citation>
    <scope>IDENTIFICATION</scope>
    <source>
        <tissue evidence="2">Leaf</tissue>
    </source>
</reference>
<gene>
    <name evidence="2" type="primary">LOC142164567</name>
</gene>
<proteinExistence type="predicted"/>
<reference evidence="1" key="1">
    <citation type="journal article" date="2014" name="Nat. Commun.">
        <title>The tobacco genome sequence and its comparison with those of tomato and potato.</title>
        <authorList>
            <person name="Sierro N."/>
            <person name="Battey J.N."/>
            <person name="Ouadi S."/>
            <person name="Bakaher N."/>
            <person name="Bovet L."/>
            <person name="Willig A."/>
            <person name="Goepfert S."/>
            <person name="Peitsch M.C."/>
            <person name="Ivanov N.V."/>
        </authorList>
    </citation>
    <scope>NUCLEOTIDE SEQUENCE [LARGE SCALE GENOMIC DNA]</scope>
</reference>
<name>A0AC58S0L1_TOBAC</name>
<organism evidence="1 2">
    <name type="scientific">Nicotiana tabacum</name>
    <name type="common">Common tobacco</name>
    <dbReference type="NCBI Taxonomy" id="4097"/>
    <lineage>
        <taxon>Eukaryota</taxon>
        <taxon>Viridiplantae</taxon>
        <taxon>Streptophyta</taxon>
        <taxon>Embryophyta</taxon>
        <taxon>Tracheophyta</taxon>
        <taxon>Spermatophyta</taxon>
        <taxon>Magnoliopsida</taxon>
        <taxon>eudicotyledons</taxon>
        <taxon>Gunneridae</taxon>
        <taxon>Pentapetalae</taxon>
        <taxon>asterids</taxon>
        <taxon>lamiids</taxon>
        <taxon>Solanales</taxon>
        <taxon>Solanaceae</taxon>
        <taxon>Nicotianoideae</taxon>
        <taxon>Nicotianeae</taxon>
        <taxon>Nicotiana</taxon>
    </lineage>
</organism>
<evidence type="ECO:0000313" key="1">
    <source>
        <dbReference type="Proteomes" id="UP000790787"/>
    </source>
</evidence>
<keyword evidence="1" id="KW-1185">Reference proteome</keyword>
<sequence>MKLDMQKAYDSIEWAFMKQVLNAFAFPKQFVRWIMTRMETITYTVMINGALTLKARKGLRQGDPMSSFLFVLAMEYLTRSLKTLNQIPDFNYHPKGDIGSVKLLFHCFMEFSKASGLVINKNKSFIFFGGVTQAAQEEILELVGI</sequence>
<accession>A0AC58S0L1</accession>
<dbReference type="RefSeq" id="XP_075078507.1">
    <property type="nucleotide sequence ID" value="XM_075222406.1"/>
</dbReference>
<dbReference type="Proteomes" id="UP000790787">
    <property type="component" value="Chromosome 1"/>
</dbReference>
<evidence type="ECO:0000313" key="2">
    <source>
        <dbReference type="RefSeq" id="XP_075078507.1"/>
    </source>
</evidence>